<dbReference type="OrthoDB" id="311329at2"/>
<protein>
    <recommendedName>
        <fullName evidence="2">Alginate export domain-containing protein</fullName>
    </recommendedName>
</protein>
<dbReference type="AlphaFoldDB" id="A0A552V653"/>
<feature type="signal peptide" evidence="1">
    <location>
        <begin position="1"/>
        <end position="19"/>
    </location>
</feature>
<dbReference type="InterPro" id="IPR025388">
    <property type="entry name" value="Alginate_export_dom"/>
</dbReference>
<evidence type="ECO:0000313" key="3">
    <source>
        <dbReference type="EMBL" id="TRW25931.1"/>
    </source>
</evidence>
<comment type="caution">
    <text evidence="3">The sequence shown here is derived from an EMBL/GenBank/DDBJ whole genome shotgun (WGS) entry which is preliminary data.</text>
</comment>
<keyword evidence="4" id="KW-1185">Reference proteome</keyword>
<feature type="domain" description="Alginate export" evidence="2">
    <location>
        <begin position="60"/>
        <end position="439"/>
    </location>
</feature>
<dbReference type="Pfam" id="PF13372">
    <property type="entry name" value="Alginate_exp"/>
    <property type="match status" value="1"/>
</dbReference>
<reference evidence="3 4" key="1">
    <citation type="submission" date="2019-07" db="EMBL/GenBank/DDBJ databases">
        <title>Flavobacterium sp. nov., isolated from glacier ice.</title>
        <authorList>
            <person name="Liu Q."/>
            <person name="Xin Y.-H."/>
        </authorList>
    </citation>
    <scope>NUCLEOTIDE SEQUENCE [LARGE SCALE GENOMIC DNA]</scope>
    <source>
        <strain evidence="3 4">ZT4R6</strain>
    </source>
</reference>
<keyword evidence="1" id="KW-0732">Signal</keyword>
<evidence type="ECO:0000313" key="4">
    <source>
        <dbReference type="Proteomes" id="UP000320643"/>
    </source>
</evidence>
<name>A0A552V653_9FLAO</name>
<gene>
    <name evidence="3" type="ORF">FMM05_06825</name>
</gene>
<dbReference type="RefSeq" id="WP_143372595.1">
    <property type="nucleotide sequence ID" value="NZ_VJVZ01000003.1"/>
</dbReference>
<evidence type="ECO:0000256" key="1">
    <source>
        <dbReference type="SAM" id="SignalP"/>
    </source>
</evidence>
<feature type="chain" id="PRO_5021864471" description="Alginate export domain-containing protein" evidence="1">
    <location>
        <begin position="20"/>
        <end position="455"/>
    </location>
</feature>
<dbReference type="Proteomes" id="UP000320643">
    <property type="component" value="Unassembled WGS sequence"/>
</dbReference>
<organism evidence="3 4">
    <name type="scientific">Flavobacterium zepuense</name>
    <dbReference type="NCBI Taxonomy" id="2593302"/>
    <lineage>
        <taxon>Bacteria</taxon>
        <taxon>Pseudomonadati</taxon>
        <taxon>Bacteroidota</taxon>
        <taxon>Flavobacteriia</taxon>
        <taxon>Flavobacteriales</taxon>
        <taxon>Flavobacteriaceae</taxon>
        <taxon>Flavobacterium</taxon>
    </lineage>
</organism>
<accession>A0A552V653</accession>
<proteinExistence type="predicted"/>
<evidence type="ECO:0000259" key="2">
    <source>
        <dbReference type="Pfam" id="PF13372"/>
    </source>
</evidence>
<sequence length="455" mass="51646">MKNSVILLLVIVLGISASAQQTPDFKKMRYDDVFYLEPDSTRNTYNKIKYIPLGQDSAYYASVGGDIRYQYIVTKNNKWGDESDTADGYLLSRYLFHTDIHLDRFRVFAQFQSSLANSLPDPSPVDENTADIHQVFADVNLLGKQKTKLTVRVGRQEMLYGSQRLIGVREGPNSRLAFDGAKVFLNKDNFKSDVFYTHPVANVPGAFNDKFNENAKLWGSYNVFNDVPFIQNVDLYYLGLWKRNSDFDGTEGRELRHSIGTRIWKNKGSWNYDFEAVFQFGKHAGTSLRAYTLSSNSSYTFQDVKLQPTLGLKTELISGDKHADDNRIQTFNPLYPRGAYFGLVALIGPSNLYDIHPSLDLALTKNLNFGIDYDMFWRWSINDGLYAPNMQLLYSGQGTNKSFIGTQLGSNIEYDPNPYLSFVLEGSWFDAGAFLKEAGTGKDYLYAAFTAQLKF</sequence>
<dbReference type="EMBL" id="VJVZ01000003">
    <property type="protein sequence ID" value="TRW25931.1"/>
    <property type="molecule type" value="Genomic_DNA"/>
</dbReference>